<dbReference type="EMBL" id="MFZI01000077">
    <property type="protein sequence ID" value="OGK17883.1"/>
    <property type="molecule type" value="Genomic_DNA"/>
</dbReference>
<dbReference type="PANTHER" id="PTHR11680:SF35">
    <property type="entry name" value="SERINE HYDROXYMETHYLTRANSFERASE 1"/>
    <property type="match status" value="1"/>
</dbReference>
<dbReference type="Gene3D" id="3.40.640.10">
    <property type="entry name" value="Type I PLP-dependent aspartate aminotransferase-like (Major domain)"/>
    <property type="match status" value="1"/>
</dbReference>
<dbReference type="Proteomes" id="UP000177026">
    <property type="component" value="Unassembled WGS sequence"/>
</dbReference>
<name>A0A1F7GG62_9BACT</name>
<dbReference type="InterPro" id="IPR015421">
    <property type="entry name" value="PyrdxlP-dep_Trfase_major"/>
</dbReference>
<evidence type="ECO:0000256" key="2">
    <source>
        <dbReference type="ARBA" id="ARBA00022898"/>
    </source>
</evidence>
<dbReference type="Pfam" id="PF00464">
    <property type="entry name" value="SHMT"/>
    <property type="match status" value="1"/>
</dbReference>
<evidence type="ECO:0000256" key="1">
    <source>
        <dbReference type="ARBA" id="ARBA00001933"/>
    </source>
</evidence>
<organism evidence="4 5">
    <name type="scientific">Candidatus Roizmanbacteria bacterium RIFCSPHIGHO2_01_FULL_39_8</name>
    <dbReference type="NCBI Taxonomy" id="1802033"/>
    <lineage>
        <taxon>Bacteria</taxon>
        <taxon>Candidatus Roizmaniibacteriota</taxon>
    </lineage>
</organism>
<sequence length="208" mass="23400">MLTKKGLKKNPELVKKIDFSVFPGHQGGPHMNKIAGIAVALKEASSKKFSKYAHQIVKNAVTIANELKKYGFKLVGNGTENHMIWIDLRNKNIDGWQAHVTLEKAYIFGNKQTIPSDPRSPFYPSGFRLGTPAITTRGMKEKDMVTIAKFINEGLEIAHKLGNPDIGHKNKEKDQKARKAFKVLLNKNPEITKLKSRVVKFARRFPVP</sequence>
<reference evidence="4 5" key="1">
    <citation type="journal article" date="2016" name="Nat. Commun.">
        <title>Thousands of microbial genomes shed light on interconnected biogeochemical processes in an aquifer system.</title>
        <authorList>
            <person name="Anantharaman K."/>
            <person name="Brown C.T."/>
            <person name="Hug L.A."/>
            <person name="Sharon I."/>
            <person name="Castelle C.J."/>
            <person name="Probst A.J."/>
            <person name="Thomas B.C."/>
            <person name="Singh A."/>
            <person name="Wilkins M.J."/>
            <person name="Karaoz U."/>
            <person name="Brodie E.L."/>
            <person name="Williams K.H."/>
            <person name="Hubbard S.S."/>
            <person name="Banfield J.F."/>
        </authorList>
    </citation>
    <scope>NUCLEOTIDE SEQUENCE [LARGE SCALE GENOMIC DNA]</scope>
</reference>
<dbReference type="GO" id="GO:0005737">
    <property type="term" value="C:cytoplasm"/>
    <property type="evidence" value="ECO:0007669"/>
    <property type="project" value="TreeGrafter"/>
</dbReference>
<evidence type="ECO:0000313" key="5">
    <source>
        <dbReference type="Proteomes" id="UP000177026"/>
    </source>
</evidence>
<dbReference type="GO" id="GO:0046653">
    <property type="term" value="P:tetrahydrofolate metabolic process"/>
    <property type="evidence" value="ECO:0007669"/>
    <property type="project" value="TreeGrafter"/>
</dbReference>
<dbReference type="AlphaFoldDB" id="A0A1F7GG62"/>
<dbReference type="InterPro" id="IPR049943">
    <property type="entry name" value="Ser_HO-MeTrfase-like"/>
</dbReference>
<protein>
    <recommendedName>
        <fullName evidence="3">Serine hydroxymethyltransferase-like domain-containing protein</fullName>
    </recommendedName>
</protein>
<dbReference type="InterPro" id="IPR015422">
    <property type="entry name" value="PyrdxlP-dep_Trfase_small"/>
</dbReference>
<evidence type="ECO:0000259" key="3">
    <source>
        <dbReference type="Pfam" id="PF00464"/>
    </source>
</evidence>
<feature type="domain" description="Serine hydroxymethyltransferase-like" evidence="3">
    <location>
        <begin position="3"/>
        <end position="151"/>
    </location>
</feature>
<comment type="caution">
    <text evidence="4">The sequence shown here is derived from an EMBL/GenBank/DDBJ whole genome shotgun (WGS) entry which is preliminary data.</text>
</comment>
<accession>A0A1F7GG62</accession>
<dbReference type="InterPro" id="IPR039429">
    <property type="entry name" value="SHMT-like_dom"/>
</dbReference>
<proteinExistence type="predicted"/>
<gene>
    <name evidence="4" type="ORF">A2866_00505</name>
</gene>
<dbReference type="GO" id="GO:0019264">
    <property type="term" value="P:glycine biosynthetic process from serine"/>
    <property type="evidence" value="ECO:0007669"/>
    <property type="project" value="TreeGrafter"/>
</dbReference>
<dbReference type="GO" id="GO:0030170">
    <property type="term" value="F:pyridoxal phosphate binding"/>
    <property type="evidence" value="ECO:0007669"/>
    <property type="project" value="TreeGrafter"/>
</dbReference>
<comment type="cofactor">
    <cofactor evidence="1">
        <name>pyridoxal 5'-phosphate</name>
        <dbReference type="ChEBI" id="CHEBI:597326"/>
    </cofactor>
</comment>
<dbReference type="InterPro" id="IPR015424">
    <property type="entry name" value="PyrdxlP-dep_Trfase"/>
</dbReference>
<dbReference type="SUPFAM" id="SSF53383">
    <property type="entry name" value="PLP-dependent transferases"/>
    <property type="match status" value="1"/>
</dbReference>
<dbReference type="GO" id="GO:0004372">
    <property type="term" value="F:glycine hydroxymethyltransferase activity"/>
    <property type="evidence" value="ECO:0007669"/>
    <property type="project" value="TreeGrafter"/>
</dbReference>
<dbReference type="PANTHER" id="PTHR11680">
    <property type="entry name" value="SERINE HYDROXYMETHYLTRANSFERASE"/>
    <property type="match status" value="1"/>
</dbReference>
<evidence type="ECO:0000313" key="4">
    <source>
        <dbReference type="EMBL" id="OGK17883.1"/>
    </source>
</evidence>
<dbReference type="Gene3D" id="3.90.1150.10">
    <property type="entry name" value="Aspartate Aminotransferase, domain 1"/>
    <property type="match status" value="1"/>
</dbReference>
<keyword evidence="2" id="KW-0663">Pyridoxal phosphate</keyword>